<dbReference type="InterPro" id="IPR037883">
    <property type="entry name" value="Knr4/Smi1-like_sf"/>
</dbReference>
<dbReference type="Pfam" id="PF14567">
    <property type="entry name" value="SUKH_5"/>
    <property type="match status" value="1"/>
</dbReference>
<proteinExistence type="predicted"/>
<name>A0ABT2JJU0_9PSEU</name>
<accession>A0ABT2JJU0</accession>
<keyword evidence="2" id="KW-1185">Reference proteome</keyword>
<organism evidence="1 2">
    <name type="scientific">Actinophytocola gossypii</name>
    <dbReference type="NCBI Taxonomy" id="2812003"/>
    <lineage>
        <taxon>Bacteria</taxon>
        <taxon>Bacillati</taxon>
        <taxon>Actinomycetota</taxon>
        <taxon>Actinomycetes</taxon>
        <taxon>Pseudonocardiales</taxon>
        <taxon>Pseudonocardiaceae</taxon>
    </lineage>
</organism>
<dbReference type="SUPFAM" id="SSF160631">
    <property type="entry name" value="SMI1/KNR4-like"/>
    <property type="match status" value="1"/>
</dbReference>
<dbReference type="Gene3D" id="3.40.1580.10">
    <property type="entry name" value="SMI1/KNR4-like"/>
    <property type="match status" value="1"/>
</dbReference>
<sequence length="139" mass="15443">MSMEAIREFVARYRWTPGPGVSNNEIVAAERALGPFPGGYREFLSEFGWLEFGSCEVYGLGSGKPDYMDVVRMTLSERAQPAVPLPESWVCVMNDGAGNLFSFDTNLVASGAENSPIFGTTSWEMIRISKSWHHHFRSG</sequence>
<dbReference type="Proteomes" id="UP001156441">
    <property type="component" value="Unassembled WGS sequence"/>
</dbReference>
<reference evidence="1 2" key="1">
    <citation type="submission" date="2021-02" db="EMBL/GenBank/DDBJ databases">
        <title>Actinophytocola xerophila sp. nov., isolated from soil of cotton cropping field.</title>
        <authorList>
            <person name="Huang R."/>
            <person name="Chen X."/>
            <person name="Ge X."/>
            <person name="Liu W."/>
        </authorList>
    </citation>
    <scope>NUCLEOTIDE SEQUENCE [LARGE SCALE GENOMIC DNA]</scope>
    <source>
        <strain evidence="1 2">S1-96</strain>
    </source>
</reference>
<gene>
    <name evidence="1" type="ORF">JT362_33125</name>
</gene>
<evidence type="ECO:0000313" key="1">
    <source>
        <dbReference type="EMBL" id="MCT2587966.1"/>
    </source>
</evidence>
<evidence type="ECO:0000313" key="2">
    <source>
        <dbReference type="Proteomes" id="UP001156441"/>
    </source>
</evidence>
<protein>
    <submittedName>
        <fullName evidence="1">SMI1/KNR4 family protein</fullName>
    </submittedName>
</protein>
<dbReference type="EMBL" id="JAFFZE010000030">
    <property type="protein sequence ID" value="MCT2587966.1"/>
    <property type="molecule type" value="Genomic_DNA"/>
</dbReference>
<comment type="caution">
    <text evidence="1">The sequence shown here is derived from an EMBL/GenBank/DDBJ whole genome shotgun (WGS) entry which is preliminary data.</text>
</comment>